<dbReference type="AlphaFoldDB" id="A0A0A9CNN7"/>
<evidence type="ECO:0000313" key="1">
    <source>
        <dbReference type="EMBL" id="JAD75015.1"/>
    </source>
</evidence>
<reference evidence="1" key="1">
    <citation type="submission" date="2014-09" db="EMBL/GenBank/DDBJ databases">
        <authorList>
            <person name="Magalhaes I.L.F."/>
            <person name="Oliveira U."/>
            <person name="Santos F.R."/>
            <person name="Vidigal T.H.D.A."/>
            <person name="Brescovit A.D."/>
            <person name="Santos A.J."/>
        </authorList>
    </citation>
    <scope>NUCLEOTIDE SEQUENCE</scope>
    <source>
        <tissue evidence="1">Shoot tissue taken approximately 20 cm above the soil surface</tissue>
    </source>
</reference>
<organism evidence="1">
    <name type="scientific">Arundo donax</name>
    <name type="common">Giant reed</name>
    <name type="synonym">Donax arundinaceus</name>
    <dbReference type="NCBI Taxonomy" id="35708"/>
    <lineage>
        <taxon>Eukaryota</taxon>
        <taxon>Viridiplantae</taxon>
        <taxon>Streptophyta</taxon>
        <taxon>Embryophyta</taxon>
        <taxon>Tracheophyta</taxon>
        <taxon>Spermatophyta</taxon>
        <taxon>Magnoliopsida</taxon>
        <taxon>Liliopsida</taxon>
        <taxon>Poales</taxon>
        <taxon>Poaceae</taxon>
        <taxon>PACMAD clade</taxon>
        <taxon>Arundinoideae</taxon>
        <taxon>Arundineae</taxon>
        <taxon>Arundo</taxon>
    </lineage>
</organism>
<dbReference type="EMBL" id="GBRH01222880">
    <property type="protein sequence ID" value="JAD75015.1"/>
    <property type="molecule type" value="Transcribed_RNA"/>
</dbReference>
<name>A0A0A9CNN7_ARUDO</name>
<accession>A0A0A9CNN7</accession>
<protein>
    <submittedName>
        <fullName evidence="1">Uncharacterized protein</fullName>
    </submittedName>
</protein>
<reference evidence="1" key="2">
    <citation type="journal article" date="2015" name="Data Brief">
        <title>Shoot transcriptome of the giant reed, Arundo donax.</title>
        <authorList>
            <person name="Barrero R.A."/>
            <person name="Guerrero F.D."/>
            <person name="Moolhuijzen P."/>
            <person name="Goolsby J.A."/>
            <person name="Tidwell J."/>
            <person name="Bellgard S.E."/>
            <person name="Bellgard M.I."/>
        </authorList>
    </citation>
    <scope>NUCLEOTIDE SEQUENCE</scope>
    <source>
        <tissue evidence="1">Shoot tissue taken approximately 20 cm above the soil surface</tissue>
    </source>
</reference>
<sequence length="176" mass="19463">MQLGRPRLAPGPQARAPHRERLVRARGAGGVGGHAVPWRRGRWGQEVQAPGGREEGACGCGGRARGCSGRGGAAQARLHMVPERVHLPWCRTDRRAPLLCDGSLRGVCADGDAAKWWTPHFGADSQVWSRYCPWSSRTSCSGYCLYEHKTIKHSFGCKWTCSRFRLRSFSNSKEPH</sequence>
<proteinExistence type="predicted"/>